<sequence>MPQTYSLIIESFLEQVKGRSQNLPRLYQIFENCYKDTLDAAATALEDGSVYLVTGDIPAMWLRDSAAQMRPYLYCAKEHPEIRQLICGVIKRQFFYIGIDPYANAFNLNPSGACYEKEDLNPDPWLWERKFELDSLCYPIQLSYLLWKNTGCTAQFDSQFQKGAEIILDLFRREQAHEENSAYRFIRKNTYPTETLSRQGKGSLCRSGTGLIWSGFRPSDDACTYGYLIPANMFAAVALGYLAQIEKEIFHNPALSQRALELKESVENGIETYGKALTKEFGLIYAYETDGWGMYNLMDDAGIPGLLSMEYFGYCKDPETAENTKRFVLSEGNPYYYKGKKADGIGSPHTRFGYVWPLAMAVRGLIAAAKEEKLEALEQIAATTGGKNMIHESLFCDDDSLYTREWFSWANAMYAELFLDYLGYELIK</sequence>
<organism evidence="1 2">
    <name type="scientific">Candidatus Blautia pullicola</name>
    <dbReference type="NCBI Taxonomy" id="2838498"/>
    <lineage>
        <taxon>Bacteria</taxon>
        <taxon>Bacillati</taxon>
        <taxon>Bacillota</taxon>
        <taxon>Clostridia</taxon>
        <taxon>Lachnospirales</taxon>
        <taxon>Lachnospiraceae</taxon>
        <taxon>Blautia</taxon>
    </lineage>
</organism>
<name>A0A9D2JRZ7_9FIRM</name>
<dbReference type="SMART" id="SM01149">
    <property type="entry name" value="DUF1237"/>
    <property type="match status" value="1"/>
</dbReference>
<dbReference type="GO" id="GO:0005975">
    <property type="term" value="P:carbohydrate metabolic process"/>
    <property type="evidence" value="ECO:0007669"/>
    <property type="project" value="InterPro"/>
</dbReference>
<dbReference type="InterPro" id="IPR012341">
    <property type="entry name" value="6hp_glycosidase-like_sf"/>
</dbReference>
<dbReference type="PANTHER" id="PTHR31047">
    <property type="entry name" value="MEIOTICALLY UP-REGULATED GENE 157 PROTEIN"/>
    <property type="match status" value="1"/>
</dbReference>
<dbReference type="SUPFAM" id="SSF48208">
    <property type="entry name" value="Six-hairpin glycosidases"/>
    <property type="match status" value="1"/>
</dbReference>
<dbReference type="Pfam" id="PF06824">
    <property type="entry name" value="Glyco_hydro_125"/>
    <property type="match status" value="1"/>
</dbReference>
<protein>
    <submittedName>
        <fullName evidence="1">Glycoside hydrolase family 125 protein</fullName>
    </submittedName>
</protein>
<dbReference type="EMBL" id="DXBG01000030">
    <property type="protein sequence ID" value="HIZ64553.1"/>
    <property type="molecule type" value="Genomic_DNA"/>
</dbReference>
<evidence type="ECO:0000313" key="1">
    <source>
        <dbReference type="EMBL" id="HIZ64553.1"/>
    </source>
</evidence>
<dbReference type="AlphaFoldDB" id="A0A9D2JRZ7"/>
<reference evidence="1" key="2">
    <citation type="submission" date="2021-04" db="EMBL/GenBank/DDBJ databases">
        <authorList>
            <person name="Gilroy R."/>
        </authorList>
    </citation>
    <scope>NUCLEOTIDE SEQUENCE</scope>
    <source>
        <strain evidence="1">1068</strain>
    </source>
</reference>
<dbReference type="Gene3D" id="1.50.10.10">
    <property type="match status" value="1"/>
</dbReference>
<dbReference type="PANTHER" id="PTHR31047:SF0">
    <property type="entry name" value="MEIOTICALLY UP-REGULATED GENE 157 PROTEIN"/>
    <property type="match status" value="1"/>
</dbReference>
<reference evidence="1" key="1">
    <citation type="journal article" date="2021" name="PeerJ">
        <title>Extensive microbial diversity within the chicken gut microbiome revealed by metagenomics and culture.</title>
        <authorList>
            <person name="Gilroy R."/>
            <person name="Ravi A."/>
            <person name="Getino M."/>
            <person name="Pursley I."/>
            <person name="Horton D.L."/>
            <person name="Alikhan N.F."/>
            <person name="Baker D."/>
            <person name="Gharbi K."/>
            <person name="Hall N."/>
            <person name="Watson M."/>
            <person name="Adriaenssens E.M."/>
            <person name="Foster-Nyarko E."/>
            <person name="Jarju S."/>
            <person name="Secka A."/>
            <person name="Antonio M."/>
            <person name="Oren A."/>
            <person name="Chaudhuri R.R."/>
            <person name="La Ragione R."/>
            <person name="Hildebrand F."/>
            <person name="Pallen M.J."/>
        </authorList>
    </citation>
    <scope>NUCLEOTIDE SEQUENCE</scope>
    <source>
        <strain evidence="1">1068</strain>
    </source>
</reference>
<dbReference type="PIRSF" id="PIRSF028846">
    <property type="entry name" value="UCP028846"/>
    <property type="match status" value="1"/>
</dbReference>
<dbReference type="GO" id="GO:0016787">
    <property type="term" value="F:hydrolase activity"/>
    <property type="evidence" value="ECO:0007669"/>
    <property type="project" value="UniProtKB-KW"/>
</dbReference>
<accession>A0A9D2JRZ7</accession>
<comment type="caution">
    <text evidence="1">The sequence shown here is derived from an EMBL/GenBank/DDBJ whole genome shotgun (WGS) entry which is preliminary data.</text>
</comment>
<evidence type="ECO:0000313" key="2">
    <source>
        <dbReference type="Proteomes" id="UP000824056"/>
    </source>
</evidence>
<dbReference type="InterPro" id="IPR008928">
    <property type="entry name" value="6-hairpin_glycosidase_sf"/>
</dbReference>
<proteinExistence type="predicted"/>
<gene>
    <name evidence="1" type="ORF">H9809_01405</name>
</gene>
<keyword evidence="1" id="KW-0378">Hydrolase</keyword>
<dbReference type="InterPro" id="IPR008313">
    <property type="entry name" value="GH125"/>
</dbReference>
<dbReference type="Proteomes" id="UP000824056">
    <property type="component" value="Unassembled WGS sequence"/>
</dbReference>